<dbReference type="eggNOG" id="ENOG5034BBT">
    <property type="taxonomic scope" value="Bacteria"/>
</dbReference>
<evidence type="ECO:0000313" key="1">
    <source>
        <dbReference type="EMBL" id="AFU00509.1"/>
    </source>
</evidence>
<dbReference type="InterPro" id="IPR016024">
    <property type="entry name" value="ARM-type_fold"/>
</dbReference>
<protein>
    <submittedName>
        <fullName evidence="1">Uncharacterized protein</fullName>
    </submittedName>
</protein>
<evidence type="ECO:0000313" key="2">
    <source>
        <dbReference type="Proteomes" id="UP000006304"/>
    </source>
</evidence>
<dbReference type="Proteomes" id="UP000006304">
    <property type="component" value="Chromosome"/>
</dbReference>
<dbReference type="STRING" id="1133849.O3I_012740"/>
<keyword evidence="2" id="KW-1185">Reference proteome</keyword>
<organism evidence="1 2">
    <name type="scientific">Nocardia brasiliensis (strain ATCC 700358 / HUJEG-1)</name>
    <dbReference type="NCBI Taxonomy" id="1133849"/>
    <lineage>
        <taxon>Bacteria</taxon>
        <taxon>Bacillati</taxon>
        <taxon>Actinomycetota</taxon>
        <taxon>Actinomycetes</taxon>
        <taxon>Mycobacteriales</taxon>
        <taxon>Nocardiaceae</taxon>
        <taxon>Nocardia</taxon>
    </lineage>
</organism>
<name>K0ETT0_NOCB7</name>
<dbReference type="AlphaFoldDB" id="K0ETT0"/>
<reference evidence="1 2" key="1">
    <citation type="journal article" date="2012" name="J. Bacteriol.">
        <title>Complete genome sequence of Nocardia brasiliensis HUJEG-1.</title>
        <authorList>
            <person name="Vera-Cabrera L."/>
            <person name="Ortiz-Lopez R."/>
            <person name="Elizondo-Gonzalez R."/>
            <person name="Perez-Maya A.A."/>
            <person name="Ocampo-Candiani J."/>
        </authorList>
    </citation>
    <scope>NUCLEOTIDE SEQUENCE [LARGE SCALE GENOMIC DNA]</scope>
    <source>
        <strain evidence="2">ATCC 700358</strain>
    </source>
</reference>
<accession>K0ETT0</accession>
<dbReference type="EMBL" id="CP003876">
    <property type="protein sequence ID" value="AFU00509.1"/>
    <property type="molecule type" value="Genomic_DNA"/>
</dbReference>
<sequence length="166" mass="17456">MPGDQRRPACCYFPNMQQGPGNDDARSAAVDALATLARSVDVRDRADAGHALAAFAEMIEARAVLAILLLDDANTFVTLTTAEALLRRKDAAGLTAVAAAFAAADNTQSEWLGTAVHDVYGVYADDRDAAVDLCAPLTSHPDPEIRSGATEMIAILRAITPVLHPA</sequence>
<dbReference type="HOGENOM" id="CLU_138592_0_0_11"/>
<dbReference type="SUPFAM" id="SSF48371">
    <property type="entry name" value="ARM repeat"/>
    <property type="match status" value="1"/>
</dbReference>
<gene>
    <name evidence="1" type="ORF">O3I_012740</name>
</gene>
<dbReference type="KEGG" id="nbr:O3I_012740"/>
<proteinExistence type="predicted"/>